<proteinExistence type="predicted"/>
<sequence>MLNDQYVEESPELESQRLILRELNLKDAAKVQTILSDERVMVYMDQERHKTVHSLKSLFPRELFL</sequence>
<comment type="caution">
    <text evidence="1">The sequence shown here is derived from an EMBL/GenBank/DDBJ whole genome shotgun (WGS) entry which is preliminary data.</text>
</comment>
<dbReference type="EMBL" id="JBHTIV010000005">
    <property type="protein sequence ID" value="MFD0931836.1"/>
    <property type="molecule type" value="Genomic_DNA"/>
</dbReference>
<name>A0ABW3GMK3_9FLAO</name>
<organism evidence="1 2">
    <name type="scientific">Psychroflexus salinarum</name>
    <dbReference type="NCBI Taxonomy" id="546024"/>
    <lineage>
        <taxon>Bacteria</taxon>
        <taxon>Pseudomonadati</taxon>
        <taxon>Bacteroidota</taxon>
        <taxon>Flavobacteriia</taxon>
        <taxon>Flavobacteriales</taxon>
        <taxon>Flavobacteriaceae</taxon>
        <taxon>Psychroflexus</taxon>
    </lineage>
</organism>
<evidence type="ECO:0008006" key="3">
    <source>
        <dbReference type="Google" id="ProtNLM"/>
    </source>
</evidence>
<accession>A0ABW3GMK3</accession>
<evidence type="ECO:0000313" key="2">
    <source>
        <dbReference type="Proteomes" id="UP001597049"/>
    </source>
</evidence>
<evidence type="ECO:0000313" key="1">
    <source>
        <dbReference type="EMBL" id="MFD0931836.1"/>
    </source>
</evidence>
<keyword evidence="2" id="KW-1185">Reference proteome</keyword>
<dbReference type="InterPro" id="IPR016181">
    <property type="entry name" value="Acyl_CoA_acyltransferase"/>
</dbReference>
<dbReference type="SUPFAM" id="SSF55729">
    <property type="entry name" value="Acyl-CoA N-acyltransferases (Nat)"/>
    <property type="match status" value="1"/>
</dbReference>
<dbReference type="Proteomes" id="UP001597049">
    <property type="component" value="Unassembled WGS sequence"/>
</dbReference>
<dbReference type="RefSeq" id="WP_379657163.1">
    <property type="nucleotide sequence ID" value="NZ_JBHTIV010000005.1"/>
</dbReference>
<protein>
    <recommendedName>
        <fullName evidence="3">Acetyltransferase (GNAT) domain-containing protein</fullName>
    </recommendedName>
</protein>
<gene>
    <name evidence="1" type="ORF">ACFQ0R_04405</name>
</gene>
<reference evidence="2" key="1">
    <citation type="journal article" date="2019" name="Int. J. Syst. Evol. Microbiol.">
        <title>The Global Catalogue of Microorganisms (GCM) 10K type strain sequencing project: providing services to taxonomists for standard genome sequencing and annotation.</title>
        <authorList>
            <consortium name="The Broad Institute Genomics Platform"/>
            <consortium name="The Broad Institute Genome Sequencing Center for Infectious Disease"/>
            <person name="Wu L."/>
            <person name="Ma J."/>
        </authorList>
    </citation>
    <scope>NUCLEOTIDE SEQUENCE [LARGE SCALE GENOMIC DNA]</scope>
    <source>
        <strain evidence="2">CCUG 56752</strain>
    </source>
</reference>
<dbReference type="Gene3D" id="3.40.630.30">
    <property type="match status" value="1"/>
</dbReference>